<keyword evidence="2" id="KW-0285">Flavoprotein</keyword>
<dbReference type="OrthoDB" id="5695497at2"/>
<dbReference type="AlphaFoldDB" id="A0A2N5DED2"/>
<reference evidence="3 4" key="1">
    <citation type="submission" date="2017-12" db="EMBL/GenBank/DDBJ databases">
        <title>The genome sequence of Caulobacter sp. 410.</title>
        <authorList>
            <person name="Gao J."/>
            <person name="Mao X."/>
            <person name="Sun J."/>
        </authorList>
    </citation>
    <scope>NUCLEOTIDE SEQUENCE [LARGE SCALE GENOMIC DNA]</scope>
    <source>
        <strain evidence="3 4">410</strain>
    </source>
</reference>
<dbReference type="InterPro" id="IPR033856">
    <property type="entry name" value="Trp_halogen"/>
</dbReference>
<dbReference type="Pfam" id="PF04820">
    <property type="entry name" value="Trp_halogenase"/>
    <property type="match status" value="1"/>
</dbReference>
<dbReference type="EMBL" id="PJRS01000023">
    <property type="protein sequence ID" value="PLR24424.1"/>
    <property type="molecule type" value="Genomic_DNA"/>
</dbReference>
<feature type="binding site" evidence="2">
    <location>
        <position position="346"/>
    </location>
    <ligand>
        <name>L-tryptophan</name>
        <dbReference type="ChEBI" id="CHEBI:57912"/>
    </ligand>
</feature>
<accession>A0A2N5DED2</accession>
<feature type="active site" evidence="1">
    <location>
        <position position="79"/>
    </location>
</feature>
<evidence type="ECO:0000256" key="1">
    <source>
        <dbReference type="PIRSR" id="PIRSR011396-1"/>
    </source>
</evidence>
<comment type="caution">
    <text evidence="3">The sequence shown here is derived from an EMBL/GenBank/DDBJ whole genome shotgun (WGS) entry which is preliminary data.</text>
</comment>
<dbReference type="Gene3D" id="3.50.50.60">
    <property type="entry name" value="FAD/NAD(P)-binding domain"/>
    <property type="match status" value="1"/>
</dbReference>
<feature type="binding site" evidence="2">
    <location>
        <position position="79"/>
    </location>
    <ligand>
        <name>7-chloro-L-tryptophan</name>
        <dbReference type="ChEBI" id="CHEBI:58713"/>
    </ligand>
</feature>
<dbReference type="InterPro" id="IPR006905">
    <property type="entry name" value="Flavin_halogenase"/>
</dbReference>
<gene>
    <name evidence="3" type="ORF">SGCZBJ_14235</name>
</gene>
<feature type="binding site" evidence="2">
    <location>
        <position position="342"/>
    </location>
    <ligand>
        <name>L-tryptophan</name>
        <dbReference type="ChEBI" id="CHEBI:57912"/>
    </ligand>
</feature>
<keyword evidence="2" id="KW-0274">FAD</keyword>
<dbReference type="GO" id="GO:0004497">
    <property type="term" value="F:monooxygenase activity"/>
    <property type="evidence" value="ECO:0007669"/>
    <property type="project" value="InterPro"/>
</dbReference>
<feature type="binding site" evidence="2">
    <location>
        <begin position="14"/>
        <end position="17"/>
    </location>
    <ligand>
        <name>FAD</name>
        <dbReference type="ChEBI" id="CHEBI:57692"/>
    </ligand>
</feature>
<dbReference type="RefSeq" id="WP_101718654.1">
    <property type="nucleotide sequence ID" value="NZ_PJRS01000023.1"/>
</dbReference>
<dbReference type="PANTHER" id="PTHR43747:SF4">
    <property type="entry name" value="FLAVIN-DEPENDENT TRYPTOPHAN HALOGENASE"/>
    <property type="match status" value="1"/>
</dbReference>
<evidence type="ECO:0000313" key="4">
    <source>
        <dbReference type="Proteomes" id="UP000234479"/>
    </source>
</evidence>
<dbReference type="GO" id="GO:0000166">
    <property type="term" value="F:nucleotide binding"/>
    <property type="evidence" value="ECO:0007669"/>
    <property type="project" value="UniProtKB-KW"/>
</dbReference>
<evidence type="ECO:0000256" key="2">
    <source>
        <dbReference type="PIRSR" id="PIRSR011396-2"/>
    </source>
</evidence>
<dbReference type="PIRSF" id="PIRSF011396">
    <property type="entry name" value="Trp_halogenase"/>
    <property type="match status" value="1"/>
</dbReference>
<name>A0A2N5DED2_9CAUL</name>
<keyword evidence="2" id="KW-0547">Nucleotide-binding</keyword>
<keyword evidence="4" id="KW-1185">Reference proteome</keyword>
<dbReference type="PANTHER" id="PTHR43747">
    <property type="entry name" value="FAD-BINDING PROTEIN"/>
    <property type="match status" value="1"/>
</dbReference>
<sequence length="506" mass="55465">MADNRIGRIVIVGGGTAGWMSAAMLARALGPAAKISLVESEAIGTVGVGEASIPQLRNFNAFLGLDEDAFLRATEGTIKLGIEFVDWLHPGHRYMHAFGPVGRPLGTTPFHHYWLDARRRGTAGDDFWAWSANALAARAGRFGRTPGEAGAEPLTWAFHFDAALYARHLRTYAQARGVQRIEGRIIGVDQDGESGFLRAVALEGERRVEGDLFIDCSGFRGLLIEETLKSGYEDWRKWLPMDSAWAAPSRDDAPPVPYTRAWARDAGWQWRIPLQHRTGNGHVFSSAWTDKDAAARTLMANLEGEALAEPRLLTFVTGRRRKSWNRNVVALGLASGFMEPLESTSIHLVQSGLARLLALFPDQGFDPLLADEFNRQTEQEYACIRDFLVLHYKATQREDTPFWASRKAMEIPHSLAERMALFAGSGRVFSRDEDLFKESSWVQVLLGQGVTPAAAHPMTAVAADAQVDGWLDDLARIAGRTAASLPTHAAFLAAAGGPRPAQRLAG</sequence>
<protein>
    <submittedName>
        <fullName evidence="3">Tryptophan halogenase</fullName>
    </submittedName>
</protein>
<organism evidence="3 4">
    <name type="scientific">Caulobacter zeae</name>
    <dbReference type="NCBI Taxonomy" id="2055137"/>
    <lineage>
        <taxon>Bacteria</taxon>
        <taxon>Pseudomonadati</taxon>
        <taxon>Pseudomonadota</taxon>
        <taxon>Alphaproteobacteria</taxon>
        <taxon>Caulobacterales</taxon>
        <taxon>Caulobacteraceae</taxon>
        <taxon>Caulobacter</taxon>
    </lineage>
</organism>
<proteinExistence type="predicted"/>
<feature type="binding site" evidence="2">
    <location>
        <position position="333"/>
    </location>
    <ligand>
        <name>FAD</name>
        <dbReference type="ChEBI" id="CHEBI:57692"/>
    </ligand>
</feature>
<dbReference type="InterPro" id="IPR036188">
    <property type="entry name" value="FAD/NAD-bd_sf"/>
</dbReference>
<dbReference type="InterPro" id="IPR050816">
    <property type="entry name" value="Flavin-dep_Halogenase_NPB"/>
</dbReference>
<dbReference type="Proteomes" id="UP000234479">
    <property type="component" value="Unassembled WGS sequence"/>
</dbReference>
<evidence type="ECO:0000313" key="3">
    <source>
        <dbReference type="EMBL" id="PLR24424.1"/>
    </source>
</evidence>
<dbReference type="SUPFAM" id="SSF51905">
    <property type="entry name" value="FAD/NAD(P)-binding domain"/>
    <property type="match status" value="1"/>
</dbReference>